<evidence type="ECO:0000256" key="2">
    <source>
        <dbReference type="ARBA" id="ARBA00022525"/>
    </source>
</evidence>
<protein>
    <submittedName>
        <fullName evidence="10">Uncharacterized protein LOC101860584</fullName>
    </submittedName>
</protein>
<dbReference type="PROSITE" id="PS51110">
    <property type="entry name" value="SAP_A"/>
    <property type="match status" value="2"/>
</dbReference>
<keyword evidence="2" id="KW-0964">Secreted</keyword>
<dbReference type="InterPro" id="IPR008139">
    <property type="entry name" value="SaposinB_dom"/>
</dbReference>
<dbReference type="EMBL" id="MH990509">
    <property type="protein sequence ID" value="AYV89056.1"/>
    <property type="molecule type" value="mRNA"/>
</dbReference>
<feature type="domain" description="Saposin B-type" evidence="8">
    <location>
        <begin position="233"/>
        <end position="316"/>
    </location>
</feature>
<dbReference type="InterPro" id="IPR003119">
    <property type="entry name" value="SAP_A"/>
</dbReference>
<dbReference type="Gene3D" id="1.10.225.10">
    <property type="entry name" value="Saposin-like"/>
    <property type="match status" value="10"/>
</dbReference>
<dbReference type="InterPro" id="IPR051428">
    <property type="entry name" value="Sphingo_Act-Surfact_Prot"/>
</dbReference>
<evidence type="ECO:0000256" key="5">
    <source>
        <dbReference type="ARBA" id="ARBA00023157"/>
    </source>
</evidence>
<dbReference type="Pfam" id="PF05184">
    <property type="entry name" value="SapB_1"/>
    <property type="match status" value="6"/>
</dbReference>
<evidence type="ECO:0000313" key="10">
    <source>
        <dbReference type="EMBL" id="AYV89056.1"/>
    </source>
</evidence>
<feature type="domain" description="Saposin B-type" evidence="8">
    <location>
        <begin position="331"/>
        <end position="413"/>
    </location>
</feature>
<dbReference type="Pfam" id="PF02199">
    <property type="entry name" value="SapA"/>
    <property type="match status" value="2"/>
</dbReference>
<dbReference type="InterPro" id="IPR008373">
    <property type="entry name" value="Saposin"/>
</dbReference>
<feature type="domain" description="Saposin A-type" evidence="9">
    <location>
        <begin position="1339"/>
        <end position="1378"/>
    </location>
</feature>
<dbReference type="InterPro" id="IPR011001">
    <property type="entry name" value="Saposin-like"/>
</dbReference>
<dbReference type="PRINTS" id="PR01797">
    <property type="entry name" value="SAPOSIN"/>
</dbReference>
<dbReference type="GO" id="GO:0005576">
    <property type="term" value="C:extracellular region"/>
    <property type="evidence" value="ECO:0007669"/>
    <property type="project" value="UniProtKB-SubCell"/>
</dbReference>
<keyword evidence="5" id="KW-1015">Disulfide bond</keyword>
<dbReference type="SUPFAM" id="SSF47862">
    <property type="entry name" value="Saposin"/>
    <property type="match status" value="9"/>
</dbReference>
<feature type="domain" description="Saposin B-type" evidence="8">
    <location>
        <begin position="544"/>
        <end position="629"/>
    </location>
</feature>
<feature type="signal peptide" evidence="7">
    <location>
        <begin position="1"/>
        <end position="21"/>
    </location>
</feature>
<sequence length="1378" mass="153478">MASLYQLLCILLLSSTSLIESAPTEPSGSCLSCEKLVQFSRKLSDSLKNHEVRKNVAKWCVDSNLGDNLAMCDFVLNATESVLSKVDSNRFCFGIEACHSHHLPPLIETDAGNSPIECEFCLNTLTHIKEIVSSPATANEIKSVLSTGCESLKELKDECLKLIDEELDSIFKFIRESFDPKQLCIETHSCPSRKFNIPSIDNKLPELTDFVNIVPPSLSTPVVLQKGPVAVSTTPQCLVCHLIFKIIGKELEKNSTVEEIEKLLDDVCSKIFKDESKATECQERVDKYAKQIIDLASSGASAEVACLIIGACDVGETSGKIIKNPVAKPKASLECELCKKLFEYLYNFLGGDRAQEAIEKALDKVCDKVFSGAQSSTCEKYVNTYTPVITEIIIKTTNPDEACSLFKLCDASIESAETNTPLITFVSKSIPKTGSSSICDVCKADLKANLVQIQSVRSYYGPRLDSTCRSLQQSKDFCSSYQKTINATFDILEKNSDPITACTFFGACSSGIRTGKSVFTGERENSITANSDQNSVNQNVEGVKGVICSECKAITRYIEEQVSDYKTEEEIAEFIKNDVCGRLPNPELKEACKSIMAEYGDTFIYKIALKIFDPEMVCSKEFRVCPSLSSMDDKSEIEIVNDAVGSTCNLCVDMVSKMESLEPSSNLTSNGLVSQICTQFNSQESIEKCKIMYDAFGAHFAQMINFDSPQKICSSVDICYNNENVHLLGGQKCTFGPAYWCHTSDHANACKAMNYCKKKVWKAIEEKDVKDTPQCVLCHLLLNIVDKELEKNSTVEEIESILDNACSKIYKDHVKLTECKDRVEKYTKSFIDLATQGVAPEVACIIFGFCQAGEDTQGVACLRNEKISCPLCKEVVEKVYASLSENKTREEIDQALENACNLMPETQKQACLVYVKVYDEKLAQLIAEAADADEVCRKIGLCSEQADEIVESKTAPDPECILCKRVFEYIYSYLQENRTQGAIEEALDKVCDDIFPVSRKKSCRKFVDTYTSQIIDIVLQTTDPNEACVLLGMCKQSTKYSAEIDEVEEIVEIVPLTRLGPKAKPLGNSADDCVKCYKNTAAISTIFDDEISSLSAVITNACAEYLKDDAKCKNYMATYFDQALSALDKETNVEYICQNVLQICPPDTVERENSIEREMTDRNEIEVEGRPRVICAECELFAKFIQSRIYNYKTEEEITNFIKNDVCSNFITEGLRDSCRSFINEYGDSIIQMIALKVFDPQTICSKELRLCSSNEFDFIDKKVEETCKLCIEMVSKMESQSNPDSKSICSQYQSDEKNQKCQSIYGAFGGHFSSMIAFDSAEKICEVVDLCYSISNHHLLGGQKCSFGPTYWCNTKAHADACNASDYCRKKVWMPIE</sequence>
<reference evidence="10" key="1">
    <citation type="submission" date="2018-09" db="EMBL/GenBank/DDBJ databases">
        <title>Comparative analyses of salivary proteins from the facultative symbiont-infected and uninfected Tetranychus truncatus.</title>
        <authorList>
            <person name="Zhu Y.-X."/>
            <person name="Huang H.-J."/>
            <person name="Hong X.-Y."/>
        </authorList>
    </citation>
    <scope>NUCLEOTIDE SEQUENCE</scope>
</reference>
<feature type="domain" description="Saposin B-type" evidence="8">
    <location>
        <begin position="771"/>
        <end position="854"/>
    </location>
</feature>
<organism evidence="10">
    <name type="scientific">Tetranychus truncatus</name>
    <dbReference type="NCBI Taxonomy" id="93132"/>
    <lineage>
        <taxon>Eukaryota</taxon>
        <taxon>Metazoa</taxon>
        <taxon>Ecdysozoa</taxon>
        <taxon>Arthropoda</taxon>
        <taxon>Chelicerata</taxon>
        <taxon>Arachnida</taxon>
        <taxon>Acari</taxon>
        <taxon>Acariformes</taxon>
        <taxon>Trombidiformes</taxon>
        <taxon>Prostigmata</taxon>
        <taxon>Eleutherengona</taxon>
        <taxon>Raphignathae</taxon>
        <taxon>Tetranychoidea</taxon>
        <taxon>Tetranychidae</taxon>
        <taxon>Tetranychus</taxon>
    </lineage>
</organism>
<dbReference type="InterPro" id="IPR007856">
    <property type="entry name" value="SapB_1"/>
</dbReference>
<evidence type="ECO:0000256" key="4">
    <source>
        <dbReference type="ARBA" id="ARBA00022737"/>
    </source>
</evidence>
<feature type="domain" description="Saposin B-type" evidence="8">
    <location>
        <begin position="1171"/>
        <end position="1256"/>
    </location>
</feature>
<name>A0A3G5ANZ2_9ACAR</name>
<evidence type="ECO:0000259" key="8">
    <source>
        <dbReference type="PROSITE" id="PS50015"/>
    </source>
</evidence>
<feature type="domain" description="Saposin A-type" evidence="9">
    <location>
        <begin position="726"/>
        <end position="766"/>
    </location>
</feature>
<feature type="chain" id="PRO_5017958531" evidence="7">
    <location>
        <begin position="22"/>
        <end position="1378"/>
    </location>
</feature>
<proteinExistence type="evidence at transcript level"/>
<keyword evidence="3 7" id="KW-0732">Signal</keyword>
<feature type="domain" description="Saposin B-type" evidence="8">
    <location>
        <begin position="644"/>
        <end position="723"/>
    </location>
</feature>
<comment type="subcellular location">
    <subcellularLocation>
        <location evidence="1">Secreted</location>
    </subcellularLocation>
</comment>
<accession>A0A3G5ANZ2</accession>
<dbReference type="GO" id="GO:0006665">
    <property type="term" value="P:sphingolipid metabolic process"/>
    <property type="evidence" value="ECO:0007669"/>
    <property type="project" value="InterPro"/>
</dbReference>
<evidence type="ECO:0000256" key="1">
    <source>
        <dbReference type="ARBA" id="ARBA00004613"/>
    </source>
</evidence>
<feature type="domain" description="Saposin B-type" evidence="8">
    <location>
        <begin position="956"/>
        <end position="1038"/>
    </location>
</feature>
<dbReference type="PANTHER" id="PTHR11480">
    <property type="entry name" value="SAPOSIN-RELATED"/>
    <property type="match status" value="1"/>
</dbReference>
<dbReference type="SMART" id="SM00162">
    <property type="entry name" value="SAPA"/>
    <property type="match status" value="2"/>
</dbReference>
<keyword evidence="6" id="KW-0325">Glycoprotein</keyword>
<evidence type="ECO:0000256" key="7">
    <source>
        <dbReference type="SAM" id="SignalP"/>
    </source>
</evidence>
<dbReference type="PANTHER" id="PTHR11480:SF3">
    <property type="entry name" value="BCDNA.GH08312"/>
    <property type="match status" value="1"/>
</dbReference>
<dbReference type="GO" id="GO:0005764">
    <property type="term" value="C:lysosome"/>
    <property type="evidence" value="ECO:0007669"/>
    <property type="project" value="InterPro"/>
</dbReference>
<evidence type="ECO:0000256" key="6">
    <source>
        <dbReference type="ARBA" id="ARBA00023180"/>
    </source>
</evidence>
<keyword evidence="4" id="KW-0677">Repeat</keyword>
<dbReference type="GO" id="GO:0016020">
    <property type="term" value="C:membrane"/>
    <property type="evidence" value="ECO:0007669"/>
    <property type="project" value="GOC"/>
</dbReference>
<dbReference type="PROSITE" id="PS50015">
    <property type="entry name" value="SAP_B"/>
    <property type="match status" value="10"/>
</dbReference>
<dbReference type="SMART" id="SM00741">
    <property type="entry name" value="SapB"/>
    <property type="match status" value="11"/>
</dbReference>
<feature type="domain" description="Saposin B-type" evidence="8">
    <location>
        <begin position="114"/>
        <end position="194"/>
    </location>
</feature>
<dbReference type="InterPro" id="IPR008138">
    <property type="entry name" value="SapB_2"/>
</dbReference>
<feature type="domain" description="Saposin B-type" evidence="8">
    <location>
        <begin position="1069"/>
        <end position="1148"/>
    </location>
</feature>
<dbReference type="Pfam" id="PF03489">
    <property type="entry name" value="SapB_2"/>
    <property type="match status" value="4"/>
</dbReference>
<evidence type="ECO:0000256" key="3">
    <source>
        <dbReference type="ARBA" id="ARBA00022729"/>
    </source>
</evidence>
<evidence type="ECO:0000259" key="9">
    <source>
        <dbReference type="PROSITE" id="PS51110"/>
    </source>
</evidence>
<feature type="domain" description="Saposin B-type" evidence="8">
    <location>
        <begin position="865"/>
        <end position="946"/>
    </location>
</feature>